<gene>
    <name evidence="1" type="ORF">ACAOBT_LOCUS19101</name>
</gene>
<evidence type="ECO:0000313" key="2">
    <source>
        <dbReference type="Proteomes" id="UP001152888"/>
    </source>
</evidence>
<dbReference type="OrthoDB" id="10254627at2759"/>
<evidence type="ECO:0000313" key="1">
    <source>
        <dbReference type="EMBL" id="CAH1989565.1"/>
    </source>
</evidence>
<dbReference type="AlphaFoldDB" id="A0A9P0L694"/>
<organism evidence="1 2">
    <name type="scientific">Acanthoscelides obtectus</name>
    <name type="common">Bean weevil</name>
    <name type="synonym">Bruchus obtectus</name>
    <dbReference type="NCBI Taxonomy" id="200917"/>
    <lineage>
        <taxon>Eukaryota</taxon>
        <taxon>Metazoa</taxon>
        <taxon>Ecdysozoa</taxon>
        <taxon>Arthropoda</taxon>
        <taxon>Hexapoda</taxon>
        <taxon>Insecta</taxon>
        <taxon>Pterygota</taxon>
        <taxon>Neoptera</taxon>
        <taxon>Endopterygota</taxon>
        <taxon>Coleoptera</taxon>
        <taxon>Polyphaga</taxon>
        <taxon>Cucujiformia</taxon>
        <taxon>Chrysomeloidea</taxon>
        <taxon>Chrysomelidae</taxon>
        <taxon>Bruchinae</taxon>
        <taxon>Bruchini</taxon>
        <taxon>Acanthoscelides</taxon>
    </lineage>
</organism>
<keyword evidence="2" id="KW-1185">Reference proteome</keyword>
<sequence length="72" mass="8269">MSCCLLVAPLCFQPTRIERKIRISIKISQISSSLKFWKEYRNICKPGNGVEDRLGCHLSRAALKIEDYLKAK</sequence>
<protein>
    <submittedName>
        <fullName evidence="1">Uncharacterized protein</fullName>
    </submittedName>
</protein>
<reference evidence="1" key="1">
    <citation type="submission" date="2022-03" db="EMBL/GenBank/DDBJ databases">
        <authorList>
            <person name="Sayadi A."/>
        </authorList>
    </citation>
    <scope>NUCLEOTIDE SEQUENCE</scope>
</reference>
<dbReference type="EMBL" id="CAKOFQ010007066">
    <property type="protein sequence ID" value="CAH1989565.1"/>
    <property type="molecule type" value="Genomic_DNA"/>
</dbReference>
<accession>A0A9P0L694</accession>
<comment type="caution">
    <text evidence="1">The sequence shown here is derived from an EMBL/GenBank/DDBJ whole genome shotgun (WGS) entry which is preliminary data.</text>
</comment>
<dbReference type="Proteomes" id="UP001152888">
    <property type="component" value="Unassembled WGS sequence"/>
</dbReference>
<proteinExistence type="predicted"/>
<name>A0A9P0L694_ACAOB</name>